<evidence type="ECO:0000256" key="2">
    <source>
        <dbReference type="ARBA" id="ARBA00005563"/>
    </source>
</evidence>
<dbReference type="InterPro" id="IPR016580">
    <property type="entry name" value="HUS1"/>
</dbReference>
<dbReference type="GO" id="GO:0035861">
    <property type="term" value="C:site of double-strand break"/>
    <property type="evidence" value="ECO:0007669"/>
    <property type="project" value="TreeGrafter"/>
</dbReference>
<evidence type="ECO:0000256" key="1">
    <source>
        <dbReference type="ARBA" id="ARBA00004123"/>
    </source>
</evidence>
<keyword evidence="3" id="KW-0539">Nucleus</keyword>
<dbReference type="EMBL" id="JAACJL010000045">
    <property type="protein sequence ID" value="KAF4613723.1"/>
    <property type="molecule type" value="Genomic_DNA"/>
</dbReference>
<dbReference type="InterPro" id="IPR046938">
    <property type="entry name" value="DNA_clamp_sf"/>
</dbReference>
<dbReference type="GO" id="GO:0000724">
    <property type="term" value="P:double-strand break repair via homologous recombination"/>
    <property type="evidence" value="ECO:0007669"/>
    <property type="project" value="TreeGrafter"/>
</dbReference>
<dbReference type="OrthoDB" id="337750at2759"/>
<evidence type="ECO:0000313" key="6">
    <source>
        <dbReference type="Proteomes" id="UP000521872"/>
    </source>
</evidence>
<dbReference type="PANTHER" id="PTHR12900">
    <property type="entry name" value="MITOTIC AND DNA DAMAGE CHECKPOINT PROTEIN HUS1"/>
    <property type="match status" value="1"/>
</dbReference>
<protein>
    <recommendedName>
        <fullName evidence="4">Checkpoint protein</fullName>
    </recommendedName>
</protein>
<comment type="similarity">
    <text evidence="2 4">Belongs to the HUS1 family.</text>
</comment>
<dbReference type="PIRSF" id="PIRSF011312">
    <property type="entry name" value="Cell_cycle_HUS1"/>
    <property type="match status" value="1"/>
</dbReference>
<dbReference type="SUPFAM" id="SSF55979">
    <property type="entry name" value="DNA clamp"/>
    <property type="match status" value="1"/>
</dbReference>
<dbReference type="Proteomes" id="UP000521872">
    <property type="component" value="Unassembled WGS sequence"/>
</dbReference>
<proteinExistence type="inferred from homology"/>
<dbReference type="GO" id="GO:0005730">
    <property type="term" value="C:nucleolus"/>
    <property type="evidence" value="ECO:0007669"/>
    <property type="project" value="InterPro"/>
</dbReference>
<reference evidence="5 6" key="1">
    <citation type="submission" date="2019-12" db="EMBL/GenBank/DDBJ databases">
        <authorList>
            <person name="Floudas D."/>
            <person name="Bentzer J."/>
            <person name="Ahren D."/>
            <person name="Johansson T."/>
            <person name="Persson P."/>
            <person name="Tunlid A."/>
        </authorList>
    </citation>
    <scope>NUCLEOTIDE SEQUENCE [LARGE SCALE GENOMIC DNA]</scope>
    <source>
        <strain evidence="5 6">CBS 102.39</strain>
    </source>
</reference>
<comment type="caution">
    <text evidence="5">The sequence shown here is derived from an EMBL/GenBank/DDBJ whole genome shotgun (WGS) entry which is preliminary data.</text>
</comment>
<dbReference type="GO" id="GO:0031573">
    <property type="term" value="P:mitotic intra-S DNA damage checkpoint signaling"/>
    <property type="evidence" value="ECO:0007669"/>
    <property type="project" value="TreeGrafter"/>
</dbReference>
<dbReference type="GO" id="GO:0033314">
    <property type="term" value="P:mitotic DNA replication checkpoint signaling"/>
    <property type="evidence" value="ECO:0007669"/>
    <property type="project" value="TreeGrafter"/>
</dbReference>
<dbReference type="GO" id="GO:0044778">
    <property type="term" value="P:meiotic DNA integrity checkpoint signaling"/>
    <property type="evidence" value="ECO:0007669"/>
    <property type="project" value="TreeGrafter"/>
</dbReference>
<name>A0A8H4VKZ0_9AGAR</name>
<comment type="subcellular location">
    <subcellularLocation>
        <location evidence="1">Nucleus</location>
    </subcellularLocation>
</comment>
<dbReference type="InterPro" id="IPR007150">
    <property type="entry name" value="HUS1/Mec3"/>
</dbReference>
<keyword evidence="6" id="KW-1185">Reference proteome</keyword>
<organism evidence="5 6">
    <name type="scientific">Agrocybe pediades</name>
    <dbReference type="NCBI Taxonomy" id="84607"/>
    <lineage>
        <taxon>Eukaryota</taxon>
        <taxon>Fungi</taxon>
        <taxon>Dikarya</taxon>
        <taxon>Basidiomycota</taxon>
        <taxon>Agaricomycotina</taxon>
        <taxon>Agaricomycetes</taxon>
        <taxon>Agaricomycetidae</taxon>
        <taxon>Agaricales</taxon>
        <taxon>Agaricineae</taxon>
        <taxon>Strophariaceae</taxon>
        <taxon>Agrocybe</taxon>
    </lineage>
</organism>
<dbReference type="AlphaFoldDB" id="A0A8H4VKZ0"/>
<dbReference type="Gene3D" id="3.70.10.10">
    <property type="match status" value="1"/>
</dbReference>
<evidence type="ECO:0000256" key="3">
    <source>
        <dbReference type="ARBA" id="ARBA00023242"/>
    </source>
</evidence>
<dbReference type="GO" id="GO:0000723">
    <property type="term" value="P:telomere maintenance"/>
    <property type="evidence" value="ECO:0007669"/>
    <property type="project" value="TreeGrafter"/>
</dbReference>
<gene>
    <name evidence="5" type="ORF">D9613_008149</name>
</gene>
<sequence>MRFRATVVSVQAFFRLIQSVGSLQKKCFIKFNETLMEAICNNETNEGGIQVWARIKIESLFDNYRIQSNANNQITMSLTCDALLGALKSASASTTSSTTFDAEEVVMKLAKKDDQALLSFEIPGQTRNGQRVRVTHDVKIEIMRPSEAEKMTEPLCPPAMAMIVMPDLEKVRTIVDRMRQIADTLIVQGSNNGKLVLAVKTDAVDLRTEWANCENVETDVALDPEEDPDPEKLHTIYVSAKSFYKFLTCHLVSTTTIVSICKNHCLIIYVYIGDTTDAGGVLTFYIPAIIEDDEL</sequence>
<dbReference type="PANTHER" id="PTHR12900:SF0">
    <property type="entry name" value="CHECKPOINT PROTEIN"/>
    <property type="match status" value="1"/>
</dbReference>
<evidence type="ECO:0000256" key="4">
    <source>
        <dbReference type="PIRNR" id="PIRNR011312"/>
    </source>
</evidence>
<accession>A0A8H4VKZ0</accession>
<evidence type="ECO:0000313" key="5">
    <source>
        <dbReference type="EMBL" id="KAF4613723.1"/>
    </source>
</evidence>
<dbReference type="GO" id="GO:0030896">
    <property type="term" value="C:checkpoint clamp complex"/>
    <property type="evidence" value="ECO:0007669"/>
    <property type="project" value="InterPro"/>
</dbReference>
<dbReference type="Pfam" id="PF04005">
    <property type="entry name" value="Hus1"/>
    <property type="match status" value="1"/>
</dbReference>
<dbReference type="GO" id="GO:0006289">
    <property type="term" value="P:nucleotide-excision repair"/>
    <property type="evidence" value="ECO:0007669"/>
    <property type="project" value="TreeGrafter"/>
</dbReference>